<dbReference type="EMBL" id="CACVBM020001219">
    <property type="protein sequence ID" value="CAA7039978.1"/>
    <property type="molecule type" value="Genomic_DNA"/>
</dbReference>
<feature type="compositionally biased region" description="Polar residues" evidence="1">
    <location>
        <begin position="359"/>
        <end position="374"/>
    </location>
</feature>
<reference evidence="3" key="1">
    <citation type="submission" date="2020-01" db="EMBL/GenBank/DDBJ databases">
        <authorList>
            <person name="Mishra B."/>
        </authorList>
    </citation>
    <scope>NUCLEOTIDE SEQUENCE [LARGE SCALE GENOMIC DNA]</scope>
</reference>
<dbReference type="Proteomes" id="UP000467841">
    <property type="component" value="Unassembled WGS sequence"/>
</dbReference>
<accession>A0A6D2JEP6</accession>
<name>A0A6D2JEP6_9BRAS</name>
<feature type="region of interest" description="Disordered" evidence="1">
    <location>
        <begin position="265"/>
        <end position="294"/>
    </location>
</feature>
<feature type="compositionally biased region" description="Basic and acidic residues" evidence="1">
    <location>
        <begin position="265"/>
        <end position="277"/>
    </location>
</feature>
<evidence type="ECO:0000256" key="1">
    <source>
        <dbReference type="SAM" id="MobiDB-lite"/>
    </source>
</evidence>
<dbReference type="AlphaFoldDB" id="A0A6D2JEP6"/>
<proteinExistence type="predicted"/>
<dbReference type="InterPro" id="IPR005162">
    <property type="entry name" value="Retrotrans_gag_dom"/>
</dbReference>
<dbReference type="PANTHER" id="PTHR33223:SF11">
    <property type="entry name" value="ELEMENT PROTEIN, PUTATIVE-RELATED"/>
    <property type="match status" value="1"/>
</dbReference>
<evidence type="ECO:0000313" key="4">
    <source>
        <dbReference type="Proteomes" id="UP000467841"/>
    </source>
</evidence>
<protein>
    <recommendedName>
        <fullName evidence="2">Retrotransposon gag domain-containing protein</fullName>
    </recommendedName>
</protein>
<sequence>MGDFDSNPTLLIDRNPIQPPLPEGRSYEISPEIIGGAPKEYLKCKLFSFTLTGKALRWVKSLPAQSITTWKEYKVAFLGHFFTKQRANLLREKISSFQQGPVEPFHEALERFKDYTRECPNHGLSEGSLWNIFYRGISGKCRFSLDTASNGNFMTKTVTEAKILIENLASSDSDNFIGHERAVKAINSDPYRDGYSEIKAMMAEILRNQGREVERQREAYRVESTIIQDYFGDLIPSFQEEVNFVGIDGSHMEKKLGKGEHDVFTQESPNEKRDVHGGRNYQQPPHKRRMEPRSNFEDLITFIKSSHREHTALIDERLESAFTRLNEKLDSISSFTRDLDLRVANIASSIKREEGATRKSGNQSKESSCSSYHS</sequence>
<feature type="region of interest" description="Disordered" evidence="1">
    <location>
        <begin position="350"/>
        <end position="374"/>
    </location>
</feature>
<dbReference type="OrthoDB" id="781595at2759"/>
<gene>
    <name evidence="3" type="ORF">MERR_LOCUS27213</name>
</gene>
<feature type="domain" description="Retrotransposon gag" evidence="2">
    <location>
        <begin position="45"/>
        <end position="137"/>
    </location>
</feature>
<dbReference type="PANTHER" id="PTHR33223">
    <property type="entry name" value="CCHC-TYPE DOMAIN-CONTAINING PROTEIN"/>
    <property type="match status" value="1"/>
</dbReference>
<keyword evidence="4" id="KW-1185">Reference proteome</keyword>
<dbReference type="Pfam" id="PF03732">
    <property type="entry name" value="Retrotrans_gag"/>
    <property type="match status" value="1"/>
</dbReference>
<feature type="region of interest" description="Disordered" evidence="1">
    <location>
        <begin position="1"/>
        <end position="24"/>
    </location>
</feature>
<comment type="caution">
    <text evidence="3">The sequence shown here is derived from an EMBL/GenBank/DDBJ whole genome shotgun (WGS) entry which is preliminary data.</text>
</comment>
<evidence type="ECO:0000313" key="3">
    <source>
        <dbReference type="EMBL" id="CAA7039978.1"/>
    </source>
</evidence>
<evidence type="ECO:0000259" key="2">
    <source>
        <dbReference type="Pfam" id="PF03732"/>
    </source>
</evidence>
<organism evidence="3 4">
    <name type="scientific">Microthlaspi erraticum</name>
    <dbReference type="NCBI Taxonomy" id="1685480"/>
    <lineage>
        <taxon>Eukaryota</taxon>
        <taxon>Viridiplantae</taxon>
        <taxon>Streptophyta</taxon>
        <taxon>Embryophyta</taxon>
        <taxon>Tracheophyta</taxon>
        <taxon>Spermatophyta</taxon>
        <taxon>Magnoliopsida</taxon>
        <taxon>eudicotyledons</taxon>
        <taxon>Gunneridae</taxon>
        <taxon>Pentapetalae</taxon>
        <taxon>rosids</taxon>
        <taxon>malvids</taxon>
        <taxon>Brassicales</taxon>
        <taxon>Brassicaceae</taxon>
        <taxon>Coluteocarpeae</taxon>
        <taxon>Microthlaspi</taxon>
    </lineage>
</organism>